<organism evidence="1 2">
    <name type="scientific">Brachionus plicatilis</name>
    <name type="common">Marine rotifer</name>
    <name type="synonym">Brachionus muelleri</name>
    <dbReference type="NCBI Taxonomy" id="10195"/>
    <lineage>
        <taxon>Eukaryota</taxon>
        <taxon>Metazoa</taxon>
        <taxon>Spiralia</taxon>
        <taxon>Gnathifera</taxon>
        <taxon>Rotifera</taxon>
        <taxon>Eurotatoria</taxon>
        <taxon>Monogononta</taxon>
        <taxon>Pseudotrocha</taxon>
        <taxon>Ploima</taxon>
        <taxon>Brachionidae</taxon>
        <taxon>Brachionus</taxon>
    </lineage>
</organism>
<dbReference type="Proteomes" id="UP000276133">
    <property type="component" value="Unassembled WGS sequence"/>
</dbReference>
<dbReference type="EMBL" id="REGN01012314">
    <property type="protein sequence ID" value="RMZ96021.1"/>
    <property type="molecule type" value="Genomic_DNA"/>
</dbReference>
<dbReference type="AlphaFoldDB" id="A0A3M7PAA1"/>
<reference evidence="1 2" key="1">
    <citation type="journal article" date="2018" name="Sci. Rep.">
        <title>Genomic signatures of local adaptation to the degree of environmental predictability in rotifers.</title>
        <authorList>
            <person name="Franch-Gras L."/>
            <person name="Hahn C."/>
            <person name="Garcia-Roger E.M."/>
            <person name="Carmona M.J."/>
            <person name="Serra M."/>
            <person name="Gomez A."/>
        </authorList>
    </citation>
    <scope>NUCLEOTIDE SEQUENCE [LARGE SCALE GENOMIC DNA]</scope>
    <source>
        <strain evidence="1">HYR1</strain>
    </source>
</reference>
<comment type="caution">
    <text evidence="1">The sequence shown here is derived from an EMBL/GenBank/DDBJ whole genome shotgun (WGS) entry which is preliminary data.</text>
</comment>
<evidence type="ECO:0000313" key="1">
    <source>
        <dbReference type="EMBL" id="RMZ96021.1"/>
    </source>
</evidence>
<keyword evidence="2" id="KW-1185">Reference proteome</keyword>
<proteinExistence type="predicted"/>
<sequence length="118" mass="13938">MTLTELKKKKNLFVCYFPSFLRNFGYHRCPPKAIQTTIENVIDDNLVTAKDGTQWKKLKDGESTLTPCEIRLYSLRRRVKKTPWNIGLKDPNLLNFLKLFLMLSSKFPLKMRIFIKKI</sequence>
<gene>
    <name evidence="1" type="ORF">BpHYR1_037799</name>
</gene>
<name>A0A3M7PAA1_BRAPC</name>
<protein>
    <submittedName>
        <fullName evidence="1">Uncharacterized protein</fullName>
    </submittedName>
</protein>
<evidence type="ECO:0000313" key="2">
    <source>
        <dbReference type="Proteomes" id="UP000276133"/>
    </source>
</evidence>
<accession>A0A3M7PAA1</accession>